<feature type="transmembrane region" description="Helical" evidence="1">
    <location>
        <begin position="46"/>
        <end position="66"/>
    </location>
</feature>
<feature type="transmembrane region" description="Helical" evidence="1">
    <location>
        <begin position="158"/>
        <end position="177"/>
    </location>
</feature>
<organism evidence="3 4">
    <name type="scientific">Saccharomonospora marina XMU15</name>
    <dbReference type="NCBI Taxonomy" id="882083"/>
    <lineage>
        <taxon>Bacteria</taxon>
        <taxon>Bacillati</taxon>
        <taxon>Actinomycetota</taxon>
        <taxon>Actinomycetes</taxon>
        <taxon>Pseudonocardiales</taxon>
        <taxon>Pseudonocardiaceae</taxon>
        <taxon>Saccharomonospora</taxon>
    </lineage>
</organism>
<dbReference type="Pfam" id="PF02517">
    <property type="entry name" value="Rce1-like"/>
    <property type="match status" value="1"/>
</dbReference>
<evidence type="ECO:0000313" key="3">
    <source>
        <dbReference type="EMBL" id="EHR50786.1"/>
    </source>
</evidence>
<keyword evidence="3" id="KW-0645">Protease</keyword>
<dbReference type="Proteomes" id="UP000004926">
    <property type="component" value="Chromosome"/>
</dbReference>
<feature type="domain" description="CAAX prenyl protease 2/Lysostaphin resistance protein A-like" evidence="2">
    <location>
        <begin position="127"/>
        <end position="241"/>
    </location>
</feature>
<evidence type="ECO:0000259" key="2">
    <source>
        <dbReference type="Pfam" id="PF02517"/>
    </source>
</evidence>
<keyword evidence="1" id="KW-1133">Transmembrane helix</keyword>
<feature type="transmembrane region" description="Helical" evidence="1">
    <location>
        <begin position="127"/>
        <end position="146"/>
    </location>
</feature>
<dbReference type="RefSeq" id="WP_009154171.1">
    <property type="nucleotide sequence ID" value="NZ_CM001439.1"/>
</dbReference>
<feature type="transmembrane region" description="Helical" evidence="1">
    <location>
        <begin position="87"/>
        <end position="107"/>
    </location>
</feature>
<dbReference type="GO" id="GO:0004175">
    <property type="term" value="F:endopeptidase activity"/>
    <property type="evidence" value="ECO:0007669"/>
    <property type="project" value="UniProtKB-ARBA"/>
</dbReference>
<dbReference type="GO" id="GO:0080120">
    <property type="term" value="P:CAAX-box protein maturation"/>
    <property type="evidence" value="ECO:0007669"/>
    <property type="project" value="UniProtKB-ARBA"/>
</dbReference>
<dbReference type="GO" id="GO:0006508">
    <property type="term" value="P:proteolysis"/>
    <property type="evidence" value="ECO:0007669"/>
    <property type="project" value="UniProtKB-KW"/>
</dbReference>
<name>H5WZQ4_9PSEU</name>
<feature type="transmembrane region" description="Helical" evidence="1">
    <location>
        <begin position="234"/>
        <end position="254"/>
    </location>
</feature>
<proteinExistence type="predicted"/>
<keyword evidence="1" id="KW-0812">Transmembrane</keyword>
<dbReference type="AlphaFoldDB" id="H5WZQ4"/>
<dbReference type="STRING" id="882083.SacmaDRAFT_2543"/>
<gene>
    <name evidence="3" type="ORF">SacmaDRAFT_2543</name>
</gene>
<feature type="transmembrane region" description="Helical" evidence="1">
    <location>
        <begin position="197"/>
        <end position="222"/>
    </location>
</feature>
<keyword evidence="3" id="KW-0378">Hydrolase</keyword>
<sequence length="255" mass="26814">MAGVKSVLAHLTGKHARIRPVPRKVALVGTAVVIAALVVLNLAKNLLPWAGVSVSVVAAAGLLLFARRHGLSWAQLGLGRDRLRSGLLWGLAAIAIVIGIYVIGVSLPMTRSLFLDARYHSGVSQALLTAFVLIPLGTILLEEVAFRSVLWGMLSRHMTAWRVLLTSSALFGLWHVLPSLQVTGANQGLSDVVSSQSPWTTVLVVAGTVAFTAVGGIVAGELRRRSGSVLASAGMHWATNSLGVLFGLVAWQLAA</sequence>
<keyword evidence="1" id="KW-0472">Membrane</keyword>
<dbReference type="eggNOG" id="COG1266">
    <property type="taxonomic scope" value="Bacteria"/>
</dbReference>
<reference evidence="3 4" key="1">
    <citation type="journal article" date="2012" name="Stand. Genomic Sci.">
        <title>Genome sequence of the ocean sediment bacterium Saccharomonospora marina type strain (XMU15(T)).</title>
        <authorList>
            <person name="Klenk H.P."/>
            <person name="Lu M."/>
            <person name="Lucas S."/>
            <person name="Lapidus A."/>
            <person name="Copeland A."/>
            <person name="Pitluck S."/>
            <person name="Goodwin L.A."/>
            <person name="Han C."/>
            <person name="Tapia R."/>
            <person name="Brambilla E.M."/>
            <person name="Potter G."/>
            <person name="Land M."/>
            <person name="Ivanova N."/>
            <person name="Rohde M."/>
            <person name="Goker M."/>
            <person name="Detter J.C."/>
            <person name="Li W.J."/>
            <person name="Kyrpides N.C."/>
            <person name="Woyke T."/>
        </authorList>
    </citation>
    <scope>NUCLEOTIDE SEQUENCE [LARGE SCALE GENOMIC DNA]</scope>
    <source>
        <strain evidence="3 4">XMU15</strain>
    </source>
</reference>
<evidence type="ECO:0000313" key="4">
    <source>
        <dbReference type="Proteomes" id="UP000004926"/>
    </source>
</evidence>
<protein>
    <submittedName>
        <fullName evidence="3">CAAX amino terminal protease family</fullName>
    </submittedName>
</protein>
<dbReference type="EMBL" id="CM001439">
    <property type="protein sequence ID" value="EHR50786.1"/>
    <property type="molecule type" value="Genomic_DNA"/>
</dbReference>
<dbReference type="InterPro" id="IPR015837">
    <property type="entry name" value="UCP026622_CAAX_protease"/>
</dbReference>
<dbReference type="InterPro" id="IPR003675">
    <property type="entry name" value="Rce1/LyrA-like_dom"/>
</dbReference>
<dbReference type="OrthoDB" id="3291654at2"/>
<accession>H5WZQ4</accession>
<dbReference type="HOGENOM" id="CLU_088558_0_0_11"/>
<dbReference type="PIRSF" id="PIRSF026622">
    <property type="entry name" value="Proteas_026622"/>
    <property type="match status" value="1"/>
</dbReference>
<feature type="transmembrane region" description="Helical" evidence="1">
    <location>
        <begin position="21"/>
        <end position="40"/>
    </location>
</feature>
<evidence type="ECO:0000256" key="1">
    <source>
        <dbReference type="SAM" id="Phobius"/>
    </source>
</evidence>
<keyword evidence="4" id="KW-1185">Reference proteome</keyword>